<sequence length="457" mass="52827">MLHFNFCIIVIAVLSVLLNYVYFNNNRKLKKLNRDLKLQRTYFDKLFENSQDAIVILDNKSRIISVNKAFEVLFQHKNEEVRGSSVDSILADYETKDAFELSNIVMQGKTVTAADTKRKRKDGTLIEVSVLAFPVILDTNQIGIYAVYKDIRDRKKSEQALELQKTYFRKLFENSPEAICIIDNEDRFIDINYAFEKLFGYSKDELIAHYINNRIVSNELVNEATKISEEVMDGKVIEYESTRIRKDGSIVEVCILGYPIVFESKQVGVFGIYRNITERKKMDRELIYMSTHDGLTGLYNRIYFENLLSKYDKEKKEELGIIVCDVDGLKLVNDNLGHDCGDKLLVNAADIIRIVCEENNGIAARIGGDEFIIIINNCLKDELELANELLQKSIGEFNSNDSNMYLSISTGISYRGKEFKTMTELFKQADNHMYYHKACRKEENVKKIMYKIMQNVI</sequence>
<feature type="domain" description="PAS" evidence="2">
    <location>
        <begin position="39"/>
        <end position="93"/>
    </location>
</feature>
<name>A0A949U3R8_9CLOT</name>
<dbReference type="EMBL" id="JAEEGC010000236">
    <property type="protein sequence ID" value="MBV7276940.1"/>
    <property type="molecule type" value="Genomic_DNA"/>
</dbReference>
<dbReference type="CDD" id="cd00130">
    <property type="entry name" value="PAS"/>
    <property type="match status" value="2"/>
</dbReference>
<keyword evidence="6" id="KW-1185">Reference proteome</keyword>
<dbReference type="Pfam" id="PF13426">
    <property type="entry name" value="PAS_9"/>
    <property type="match status" value="1"/>
</dbReference>
<dbReference type="NCBIfam" id="TIGR00254">
    <property type="entry name" value="GGDEF"/>
    <property type="match status" value="1"/>
</dbReference>
<evidence type="ECO:0000259" key="3">
    <source>
        <dbReference type="PROSITE" id="PS50113"/>
    </source>
</evidence>
<feature type="domain" description="PAC" evidence="3">
    <location>
        <begin position="112"/>
        <end position="163"/>
    </location>
</feature>
<evidence type="ECO:0000259" key="2">
    <source>
        <dbReference type="PROSITE" id="PS50112"/>
    </source>
</evidence>
<dbReference type="Proteomes" id="UP000694308">
    <property type="component" value="Unassembled WGS sequence"/>
</dbReference>
<dbReference type="Pfam" id="PF00989">
    <property type="entry name" value="PAS"/>
    <property type="match status" value="1"/>
</dbReference>
<keyword evidence="1" id="KW-0812">Transmembrane</keyword>
<evidence type="ECO:0000256" key="1">
    <source>
        <dbReference type="SAM" id="Phobius"/>
    </source>
</evidence>
<organism evidence="5 6">
    <name type="scientific">Clostridium thailandense</name>
    <dbReference type="NCBI Taxonomy" id="2794346"/>
    <lineage>
        <taxon>Bacteria</taxon>
        <taxon>Bacillati</taxon>
        <taxon>Bacillota</taxon>
        <taxon>Clostridia</taxon>
        <taxon>Eubacteriales</taxon>
        <taxon>Clostridiaceae</taxon>
        <taxon>Clostridium</taxon>
    </lineage>
</organism>
<keyword evidence="1" id="KW-1133">Transmembrane helix</keyword>
<dbReference type="NCBIfam" id="TIGR00229">
    <property type="entry name" value="sensory_box"/>
    <property type="match status" value="2"/>
</dbReference>
<evidence type="ECO:0000259" key="4">
    <source>
        <dbReference type="PROSITE" id="PS50887"/>
    </source>
</evidence>
<protein>
    <submittedName>
        <fullName evidence="5">PAS domain S-box protein</fullName>
    </submittedName>
</protein>
<feature type="domain" description="PAC" evidence="3">
    <location>
        <begin position="237"/>
        <end position="288"/>
    </location>
</feature>
<dbReference type="InterPro" id="IPR000700">
    <property type="entry name" value="PAS-assoc_C"/>
</dbReference>
<dbReference type="InterPro" id="IPR000014">
    <property type="entry name" value="PAS"/>
</dbReference>
<evidence type="ECO:0000313" key="6">
    <source>
        <dbReference type="Proteomes" id="UP000694308"/>
    </source>
</evidence>
<dbReference type="AlphaFoldDB" id="A0A949U3R8"/>
<feature type="transmembrane region" description="Helical" evidence="1">
    <location>
        <begin position="125"/>
        <end position="148"/>
    </location>
</feature>
<gene>
    <name evidence="5" type="ORF">I6U48_29155</name>
</gene>
<dbReference type="PROSITE" id="PS50113">
    <property type="entry name" value="PAC"/>
    <property type="match status" value="2"/>
</dbReference>
<dbReference type="GO" id="GO:0006355">
    <property type="term" value="P:regulation of DNA-templated transcription"/>
    <property type="evidence" value="ECO:0007669"/>
    <property type="project" value="InterPro"/>
</dbReference>
<dbReference type="RefSeq" id="WP_218324016.1">
    <property type="nucleotide sequence ID" value="NZ_JAEEGC010000236.1"/>
</dbReference>
<proteinExistence type="predicted"/>
<keyword evidence="1" id="KW-0472">Membrane</keyword>
<dbReference type="PANTHER" id="PTHR44757">
    <property type="entry name" value="DIGUANYLATE CYCLASE DGCP"/>
    <property type="match status" value="1"/>
</dbReference>
<accession>A0A949U3R8</accession>
<feature type="transmembrane region" description="Helical" evidence="1">
    <location>
        <begin position="6"/>
        <end position="23"/>
    </location>
</feature>
<dbReference type="InterPro" id="IPR013767">
    <property type="entry name" value="PAS_fold"/>
</dbReference>
<dbReference type="PROSITE" id="PS50112">
    <property type="entry name" value="PAS"/>
    <property type="match status" value="2"/>
</dbReference>
<dbReference type="PANTHER" id="PTHR44757:SF2">
    <property type="entry name" value="BIOFILM ARCHITECTURE MAINTENANCE PROTEIN MBAA"/>
    <property type="match status" value="1"/>
</dbReference>
<feature type="domain" description="PAS" evidence="2">
    <location>
        <begin position="164"/>
        <end position="235"/>
    </location>
</feature>
<reference evidence="5" key="1">
    <citation type="submission" date="2020-12" db="EMBL/GenBank/DDBJ databases">
        <title>Clostridium thailandense sp. nov., a novel acetogenic bacterium isolated from peat land soil in Thailand.</title>
        <authorList>
            <person name="Chaikitkaew S."/>
            <person name="Birkeland N.K."/>
        </authorList>
    </citation>
    <scope>NUCLEOTIDE SEQUENCE</scope>
    <source>
        <strain evidence="5">PL3</strain>
    </source>
</reference>
<feature type="domain" description="GGDEF" evidence="4">
    <location>
        <begin position="317"/>
        <end position="451"/>
    </location>
</feature>
<dbReference type="SMART" id="SM00091">
    <property type="entry name" value="PAS"/>
    <property type="match status" value="2"/>
</dbReference>
<evidence type="ECO:0000313" key="5">
    <source>
        <dbReference type="EMBL" id="MBV7276940.1"/>
    </source>
</evidence>
<dbReference type="CDD" id="cd01949">
    <property type="entry name" value="GGDEF"/>
    <property type="match status" value="1"/>
</dbReference>
<dbReference type="InterPro" id="IPR000160">
    <property type="entry name" value="GGDEF_dom"/>
</dbReference>
<dbReference type="SMART" id="SM00267">
    <property type="entry name" value="GGDEF"/>
    <property type="match status" value="1"/>
</dbReference>
<dbReference type="PROSITE" id="PS50887">
    <property type="entry name" value="GGDEF"/>
    <property type="match status" value="1"/>
</dbReference>
<dbReference type="InterPro" id="IPR052155">
    <property type="entry name" value="Biofilm_reg_signaling"/>
</dbReference>
<dbReference type="Pfam" id="PF00990">
    <property type="entry name" value="GGDEF"/>
    <property type="match status" value="1"/>
</dbReference>
<comment type="caution">
    <text evidence="5">The sequence shown here is derived from an EMBL/GenBank/DDBJ whole genome shotgun (WGS) entry which is preliminary data.</text>
</comment>